<feature type="chain" id="PRO_5039164787" description="Lumazine-binding protein" evidence="1">
    <location>
        <begin position="23"/>
        <end position="137"/>
    </location>
</feature>
<dbReference type="SUPFAM" id="SSF54427">
    <property type="entry name" value="NTF2-like"/>
    <property type="match status" value="1"/>
</dbReference>
<dbReference type="AlphaFoldDB" id="A0A101A0F2"/>
<comment type="caution">
    <text evidence="2">The sequence shown here is derived from an EMBL/GenBank/DDBJ whole genome shotgun (WGS) entry which is preliminary data.</text>
</comment>
<organism evidence="2 3">
    <name type="scientific">Mycobacterium lehmannii</name>
    <dbReference type="NCBI Taxonomy" id="2048550"/>
    <lineage>
        <taxon>Bacteria</taxon>
        <taxon>Bacillati</taxon>
        <taxon>Actinomycetota</taxon>
        <taxon>Actinomycetes</taxon>
        <taxon>Mycobacteriales</taxon>
        <taxon>Mycobacteriaceae</taxon>
        <taxon>Mycobacterium</taxon>
    </lineage>
</organism>
<keyword evidence="1" id="KW-0732">Signal</keyword>
<sequence length="137" mass="14309">MRRPTAVLAGFALSAVVSSVLAGPASAASDEDQVRAVLAGMNGSYNRADFDSFAAYVCAPMRGAAGFEDGWYASRKADGPTRISVSSVTVAGEPAASAVATVRFAAANQPSAKTFDIDFRREGGEWKACRYHPARSI</sequence>
<dbReference type="RefSeq" id="WP_064399824.1">
    <property type="nucleotide sequence ID" value="NZ_LQIR01000067.1"/>
</dbReference>
<dbReference type="EMBL" id="LQIR01000067">
    <property type="protein sequence ID" value="KUI07820.1"/>
    <property type="molecule type" value="Genomic_DNA"/>
</dbReference>
<keyword evidence="3" id="KW-1185">Reference proteome</keyword>
<evidence type="ECO:0008006" key="4">
    <source>
        <dbReference type="Google" id="ProtNLM"/>
    </source>
</evidence>
<protein>
    <recommendedName>
        <fullName evidence="4">Lumazine-binding protein</fullName>
    </recommendedName>
</protein>
<dbReference type="Gene3D" id="3.10.450.50">
    <property type="match status" value="1"/>
</dbReference>
<dbReference type="Proteomes" id="UP000053707">
    <property type="component" value="Unassembled WGS sequence"/>
</dbReference>
<name>A0A101A0F2_9MYCO</name>
<evidence type="ECO:0000313" key="2">
    <source>
        <dbReference type="EMBL" id="KUI07820.1"/>
    </source>
</evidence>
<evidence type="ECO:0000313" key="3">
    <source>
        <dbReference type="Proteomes" id="UP000053707"/>
    </source>
</evidence>
<evidence type="ECO:0000256" key="1">
    <source>
        <dbReference type="SAM" id="SignalP"/>
    </source>
</evidence>
<dbReference type="InterPro" id="IPR032710">
    <property type="entry name" value="NTF2-like_dom_sf"/>
</dbReference>
<feature type="signal peptide" evidence="1">
    <location>
        <begin position="1"/>
        <end position="22"/>
    </location>
</feature>
<proteinExistence type="predicted"/>
<reference evidence="2 3" key="1">
    <citation type="submission" date="2016-01" db="EMBL/GenBank/DDBJ databases">
        <authorList>
            <consortium name="TB Trials Study Group"/>
            <person name="Sutton G."/>
            <person name="Brinkac L."/>
            <person name="Sanka R."/>
            <person name="Adams M."/>
            <person name="Lau E.L."/>
            <person name="Macaden R."/>
            <person name="Grewal H.M.S."/>
        </authorList>
    </citation>
    <scope>NUCLEOTIDE SEQUENCE [LARGE SCALE GENOMIC DNA]</scope>
    <source>
        <strain evidence="2 3">IS-1744</strain>
    </source>
</reference>
<accession>A0A101A0F2</accession>
<gene>
    <name evidence="2" type="ORF">AU192_10175</name>
</gene>